<feature type="domain" description="NUC153" evidence="6">
    <location>
        <begin position="463"/>
        <end position="489"/>
    </location>
</feature>
<evidence type="ECO:0000256" key="3">
    <source>
        <dbReference type="ARBA" id="ARBA00022574"/>
    </source>
</evidence>
<dbReference type="InterPro" id="IPR015943">
    <property type="entry name" value="WD40/YVTN_repeat-like_dom_sf"/>
</dbReference>
<comment type="similarity">
    <text evidence="2">Belongs to the WD repeat NOL10/ENP2 family.</text>
</comment>
<name>A0A4P9ZIZ8_9FUNG</name>
<accession>A0A4P9ZIZ8</accession>
<proteinExistence type="inferred from homology"/>
<dbReference type="Pfam" id="PF08159">
    <property type="entry name" value="NUC153"/>
    <property type="match status" value="1"/>
</dbReference>
<organism evidence="9 10">
    <name type="scientific">Dimargaris cristalligena</name>
    <dbReference type="NCBI Taxonomy" id="215637"/>
    <lineage>
        <taxon>Eukaryota</taxon>
        <taxon>Fungi</taxon>
        <taxon>Fungi incertae sedis</taxon>
        <taxon>Zoopagomycota</taxon>
        <taxon>Kickxellomycotina</taxon>
        <taxon>Dimargaritomycetes</taxon>
        <taxon>Dimargaritales</taxon>
        <taxon>Dimargaritaceae</taxon>
        <taxon>Dimargaris</taxon>
    </lineage>
</organism>
<dbReference type="GO" id="GO:0030686">
    <property type="term" value="C:90S preribosome"/>
    <property type="evidence" value="ECO:0007669"/>
    <property type="project" value="TreeGrafter"/>
</dbReference>
<evidence type="ECO:0000259" key="6">
    <source>
        <dbReference type="Pfam" id="PF08159"/>
    </source>
</evidence>
<evidence type="ECO:0000259" key="7">
    <source>
        <dbReference type="Pfam" id="PF23097"/>
    </source>
</evidence>
<comment type="subcellular location">
    <subcellularLocation>
        <location evidence="1">Nucleus</location>
        <location evidence="1">Nucleolus</location>
    </subcellularLocation>
</comment>
<evidence type="ECO:0000256" key="2">
    <source>
        <dbReference type="ARBA" id="ARBA00005264"/>
    </source>
</evidence>
<dbReference type="InterPro" id="IPR056551">
    <property type="entry name" value="Beta-prop_NOL10_N"/>
</dbReference>
<keyword evidence="10" id="KW-1185">Reference proteome</keyword>
<dbReference type="PANTHER" id="PTHR14927">
    <property type="entry name" value="NUCLEOLAR PROTEIN 10"/>
    <property type="match status" value="1"/>
</dbReference>
<dbReference type="InterPro" id="IPR001680">
    <property type="entry name" value="WD40_rpt"/>
</dbReference>
<evidence type="ECO:0000256" key="5">
    <source>
        <dbReference type="ARBA" id="ARBA00023242"/>
    </source>
</evidence>
<dbReference type="PANTHER" id="PTHR14927:SF0">
    <property type="entry name" value="NUCLEOLAR PROTEIN 10"/>
    <property type="match status" value="1"/>
</dbReference>
<dbReference type="InterPro" id="IPR056550">
    <property type="entry name" value="NOL10_2nd"/>
</dbReference>
<dbReference type="AlphaFoldDB" id="A0A4P9ZIZ8"/>
<dbReference type="EMBL" id="ML004228">
    <property type="protein sequence ID" value="RKP33196.1"/>
    <property type="molecule type" value="Genomic_DNA"/>
</dbReference>
<evidence type="ECO:0000259" key="8">
    <source>
        <dbReference type="Pfam" id="PF23098"/>
    </source>
</evidence>
<keyword evidence="5" id="KW-0539">Nucleus</keyword>
<dbReference type="GO" id="GO:0000462">
    <property type="term" value="P:maturation of SSU-rRNA from tricistronic rRNA transcript (SSU-rRNA, 5.8S rRNA, LSU-rRNA)"/>
    <property type="evidence" value="ECO:0007669"/>
    <property type="project" value="TreeGrafter"/>
</dbReference>
<evidence type="ECO:0000313" key="10">
    <source>
        <dbReference type="Proteomes" id="UP000268162"/>
    </source>
</evidence>
<dbReference type="GO" id="GO:0032040">
    <property type="term" value="C:small-subunit processome"/>
    <property type="evidence" value="ECO:0007669"/>
    <property type="project" value="TreeGrafter"/>
</dbReference>
<keyword evidence="3" id="KW-0853">WD repeat</keyword>
<dbReference type="Gene3D" id="2.130.10.10">
    <property type="entry name" value="YVTN repeat-like/Quinoprotein amine dehydrogenase"/>
    <property type="match status" value="1"/>
</dbReference>
<feature type="domain" description="Nucleolar protein 10-like N-terminal" evidence="8">
    <location>
        <begin position="17"/>
        <end position="340"/>
    </location>
</feature>
<dbReference type="STRING" id="215637.A0A4P9ZIZ8"/>
<dbReference type="SMART" id="SM00320">
    <property type="entry name" value="WD40"/>
    <property type="match status" value="3"/>
</dbReference>
<dbReference type="Pfam" id="PF23098">
    <property type="entry name" value="Beta-prop_NOL10_N"/>
    <property type="match status" value="1"/>
</dbReference>
<evidence type="ECO:0000256" key="1">
    <source>
        <dbReference type="ARBA" id="ARBA00004604"/>
    </source>
</evidence>
<gene>
    <name evidence="9" type="ORF">BJ085DRAFT_17334</name>
</gene>
<dbReference type="InterPro" id="IPR036322">
    <property type="entry name" value="WD40_repeat_dom_sf"/>
</dbReference>
<evidence type="ECO:0000313" key="9">
    <source>
        <dbReference type="EMBL" id="RKP33196.1"/>
    </source>
</evidence>
<reference evidence="10" key="1">
    <citation type="journal article" date="2018" name="Nat. Microbiol.">
        <title>Leveraging single-cell genomics to expand the fungal tree of life.</title>
        <authorList>
            <person name="Ahrendt S.R."/>
            <person name="Quandt C.A."/>
            <person name="Ciobanu D."/>
            <person name="Clum A."/>
            <person name="Salamov A."/>
            <person name="Andreopoulos B."/>
            <person name="Cheng J.F."/>
            <person name="Woyke T."/>
            <person name="Pelin A."/>
            <person name="Henrissat B."/>
            <person name="Reynolds N.K."/>
            <person name="Benny G.L."/>
            <person name="Smith M.E."/>
            <person name="James T.Y."/>
            <person name="Grigoriev I.V."/>
        </authorList>
    </citation>
    <scope>NUCLEOTIDE SEQUENCE [LARGE SCALE GENOMIC DNA]</scope>
    <source>
        <strain evidence="10">RSA 468</strain>
    </source>
</reference>
<dbReference type="InterPro" id="IPR040382">
    <property type="entry name" value="NOL10/Enp2"/>
</dbReference>
<dbReference type="Pfam" id="PF23097">
    <property type="entry name" value="NOL10_2nd"/>
    <property type="match status" value="1"/>
</dbReference>
<dbReference type="Proteomes" id="UP000268162">
    <property type="component" value="Unassembled WGS sequence"/>
</dbReference>
<feature type="domain" description="Nucleolar protein 10-like second" evidence="7">
    <location>
        <begin position="345"/>
        <end position="393"/>
    </location>
</feature>
<protein>
    <submittedName>
        <fullName evidence="9">WD40-repeat-containing domain protein</fullName>
    </submittedName>
</protein>
<evidence type="ECO:0000256" key="4">
    <source>
        <dbReference type="ARBA" id="ARBA00022737"/>
    </source>
</evidence>
<dbReference type="SUPFAM" id="SSF50978">
    <property type="entry name" value="WD40 repeat-like"/>
    <property type="match status" value="1"/>
</dbReference>
<sequence length="518" mass="58747">MYTLHVWPSNRPKATSIYFPSSSNRIKATRDGKFIMATGTYKPRMRVFEFAEMSMKFERHTNSENVNFTLLSDDWTKSVHLMSDRYLEFHSHGEMHYRTRIPAFGRDLAYHRPTCDLLVTGAQSEVYRLNLEEGRFMKPFETSSAAGVNVVDINPAHQLFGFGTESGTVEFWDPRAKRCIGTVVPSASQAIVDPSVKDYGVTALKFHDDGLSCAVGTSAGQVMLYDLRNASPYLSKDHRYSLPIKSLAWHTSAMDTADRQHRVISTDSKVIRIWDKFTGKQMTSIEASRPLNDVCVLGNSGMMFAANEGADIYGFYIPALGPAPRCCSFLDNLTEEMEENPKHTIYDDYKFVTRKELSSLSLDHLVGTNLLRPYMHGFFVNLRLYDKAKSIAEPFAYDEYREKQLRTILDKEQASRIQATGTKKERKVNRLLAERAAKQKSLLTGHRSKSDGAAKNLPSLLHDSRFTAMFEDPDFEIDSETQEFQALQAGQVSRHWVLAKPFIQLGPQALLVLSYLAY</sequence>
<keyword evidence="4" id="KW-0677">Repeat</keyword>
<dbReference type="InterPro" id="IPR012580">
    <property type="entry name" value="NUC153"/>
</dbReference>